<dbReference type="Pfam" id="PF07714">
    <property type="entry name" value="PK_Tyr_Ser-Thr"/>
    <property type="match status" value="1"/>
</dbReference>
<evidence type="ECO:0000256" key="2">
    <source>
        <dbReference type="ARBA" id="ARBA00022737"/>
    </source>
</evidence>
<keyword evidence="1" id="KW-0723">Serine/threonine-protein kinase</keyword>
<evidence type="ECO:0000256" key="6">
    <source>
        <dbReference type="PROSITE-ProRule" id="PRU00339"/>
    </source>
</evidence>
<dbReference type="InterPro" id="IPR019734">
    <property type="entry name" value="TPR_rpt"/>
</dbReference>
<keyword evidence="5 7" id="KW-0067">ATP-binding</keyword>
<evidence type="ECO:0000256" key="1">
    <source>
        <dbReference type="ARBA" id="ARBA00022527"/>
    </source>
</evidence>
<feature type="repeat" description="TPR" evidence="6">
    <location>
        <begin position="718"/>
        <end position="751"/>
    </location>
</feature>
<dbReference type="Gene3D" id="3.30.200.20">
    <property type="entry name" value="Phosphorylase Kinase, domain 1"/>
    <property type="match status" value="1"/>
</dbReference>
<comment type="caution">
    <text evidence="10">The sequence shown here is derived from an EMBL/GenBank/DDBJ whole genome shotgun (WGS) entry which is preliminary data.</text>
</comment>
<feature type="domain" description="Protein kinase" evidence="9">
    <location>
        <begin position="38"/>
        <end position="333"/>
    </location>
</feature>
<feature type="repeat" description="TPR" evidence="6">
    <location>
        <begin position="634"/>
        <end position="667"/>
    </location>
</feature>
<keyword evidence="4 6" id="KW-0802">TPR repeat</keyword>
<feature type="compositionally biased region" description="Low complexity" evidence="8">
    <location>
        <begin position="1"/>
        <end position="12"/>
    </location>
</feature>
<dbReference type="PROSITE" id="PS00107">
    <property type="entry name" value="PROTEIN_KINASE_ATP"/>
    <property type="match status" value="1"/>
</dbReference>
<dbReference type="SUPFAM" id="SSF48452">
    <property type="entry name" value="TPR-like"/>
    <property type="match status" value="3"/>
</dbReference>
<evidence type="ECO:0000256" key="8">
    <source>
        <dbReference type="SAM" id="MobiDB-lite"/>
    </source>
</evidence>
<dbReference type="PANTHER" id="PTHR45641">
    <property type="entry name" value="TETRATRICOPEPTIDE REPEAT PROTEIN (AFU_ORTHOLOGUE AFUA_6G03870)"/>
    <property type="match status" value="1"/>
</dbReference>
<keyword evidence="1" id="KW-0808">Transferase</keyword>
<dbReference type="InterPro" id="IPR000719">
    <property type="entry name" value="Prot_kinase_dom"/>
</dbReference>
<evidence type="ECO:0000256" key="4">
    <source>
        <dbReference type="ARBA" id="ARBA00022803"/>
    </source>
</evidence>
<organism evidence="10 11">
    <name type="scientific">Enhygromyxa salina</name>
    <dbReference type="NCBI Taxonomy" id="215803"/>
    <lineage>
        <taxon>Bacteria</taxon>
        <taxon>Pseudomonadati</taxon>
        <taxon>Myxococcota</taxon>
        <taxon>Polyangia</taxon>
        <taxon>Nannocystales</taxon>
        <taxon>Nannocystaceae</taxon>
        <taxon>Enhygromyxa</taxon>
    </lineage>
</organism>
<feature type="region of interest" description="Disordered" evidence="8">
    <location>
        <begin position="1"/>
        <end position="33"/>
    </location>
</feature>
<dbReference type="Gene3D" id="1.10.510.10">
    <property type="entry name" value="Transferase(Phosphotransferase) domain 1"/>
    <property type="match status" value="1"/>
</dbReference>
<dbReference type="InterPro" id="IPR011009">
    <property type="entry name" value="Kinase-like_dom_sf"/>
</dbReference>
<dbReference type="SUPFAM" id="SSF56112">
    <property type="entry name" value="Protein kinase-like (PK-like)"/>
    <property type="match status" value="1"/>
</dbReference>
<dbReference type="Pfam" id="PF13374">
    <property type="entry name" value="TPR_10"/>
    <property type="match status" value="1"/>
</dbReference>
<reference evidence="10 11" key="1">
    <citation type="submission" date="2014-12" db="EMBL/GenBank/DDBJ databases">
        <title>Genome assembly of Enhygromyxa salina DSM 15201.</title>
        <authorList>
            <person name="Sharma G."/>
            <person name="Subramanian S."/>
        </authorList>
    </citation>
    <scope>NUCLEOTIDE SEQUENCE [LARGE SCALE GENOMIC DNA]</scope>
    <source>
        <strain evidence="10 11">DSM 15201</strain>
    </source>
</reference>
<dbReference type="SMART" id="SM00028">
    <property type="entry name" value="TPR"/>
    <property type="match status" value="7"/>
</dbReference>
<name>A0A0C2CUQ8_9BACT</name>
<dbReference type="InterPro" id="IPR008271">
    <property type="entry name" value="Ser/Thr_kinase_AS"/>
</dbReference>
<feature type="compositionally biased region" description="Gly residues" evidence="8">
    <location>
        <begin position="193"/>
        <end position="202"/>
    </location>
</feature>
<feature type="repeat" description="TPR" evidence="6">
    <location>
        <begin position="760"/>
        <end position="793"/>
    </location>
</feature>
<dbReference type="InterPro" id="IPR011990">
    <property type="entry name" value="TPR-like_helical_dom_sf"/>
</dbReference>
<dbReference type="Pfam" id="PF00069">
    <property type="entry name" value="Pkinase"/>
    <property type="match status" value="1"/>
</dbReference>
<dbReference type="AlphaFoldDB" id="A0A0C2CUQ8"/>
<feature type="binding site" evidence="7">
    <location>
        <position position="67"/>
    </location>
    <ligand>
        <name>ATP</name>
        <dbReference type="ChEBI" id="CHEBI:30616"/>
    </ligand>
</feature>
<dbReference type="RefSeq" id="WP_052556002.1">
    <property type="nucleotide sequence ID" value="NZ_JMCC02000101.1"/>
</dbReference>
<dbReference type="GO" id="GO:0004674">
    <property type="term" value="F:protein serine/threonine kinase activity"/>
    <property type="evidence" value="ECO:0007669"/>
    <property type="project" value="UniProtKB-KW"/>
</dbReference>
<keyword evidence="3 7" id="KW-0547">Nucleotide-binding</keyword>
<evidence type="ECO:0000256" key="5">
    <source>
        <dbReference type="ARBA" id="ARBA00022840"/>
    </source>
</evidence>
<dbReference type="InterPro" id="IPR017441">
    <property type="entry name" value="Protein_kinase_ATP_BS"/>
</dbReference>
<dbReference type="CDD" id="cd14014">
    <property type="entry name" value="STKc_PknB_like"/>
    <property type="match status" value="1"/>
</dbReference>
<dbReference type="PROSITE" id="PS50011">
    <property type="entry name" value="PROTEIN_KINASE_DOM"/>
    <property type="match status" value="1"/>
</dbReference>
<dbReference type="PROSITE" id="PS50005">
    <property type="entry name" value="TPR"/>
    <property type="match status" value="3"/>
</dbReference>
<protein>
    <submittedName>
        <fullName evidence="10">High-affnity carbon uptake protein Hat/HatR</fullName>
    </submittedName>
</protein>
<keyword evidence="1" id="KW-0418">Kinase</keyword>
<proteinExistence type="predicted"/>
<evidence type="ECO:0000313" key="11">
    <source>
        <dbReference type="Proteomes" id="UP000031599"/>
    </source>
</evidence>
<dbReference type="GO" id="GO:0005524">
    <property type="term" value="F:ATP binding"/>
    <property type="evidence" value="ECO:0007669"/>
    <property type="project" value="UniProtKB-UniRule"/>
</dbReference>
<evidence type="ECO:0000256" key="7">
    <source>
        <dbReference type="PROSITE-ProRule" id="PRU10141"/>
    </source>
</evidence>
<evidence type="ECO:0000313" key="10">
    <source>
        <dbReference type="EMBL" id="KIG13315.1"/>
    </source>
</evidence>
<dbReference type="Pfam" id="PF13424">
    <property type="entry name" value="TPR_12"/>
    <property type="match status" value="3"/>
</dbReference>
<dbReference type="InterPro" id="IPR001245">
    <property type="entry name" value="Ser-Thr/Tyr_kinase_cat_dom"/>
</dbReference>
<evidence type="ECO:0000256" key="3">
    <source>
        <dbReference type="ARBA" id="ARBA00022741"/>
    </source>
</evidence>
<accession>A0A0C2CUQ8</accession>
<dbReference type="Gene3D" id="1.25.40.10">
    <property type="entry name" value="Tetratricopeptide repeat domain"/>
    <property type="match status" value="2"/>
</dbReference>
<dbReference type="EMBL" id="JMCC02000101">
    <property type="protein sequence ID" value="KIG13315.1"/>
    <property type="molecule type" value="Genomic_DNA"/>
</dbReference>
<feature type="region of interest" description="Disordered" evidence="8">
    <location>
        <begin position="189"/>
        <end position="220"/>
    </location>
</feature>
<dbReference type="PROSITE" id="PS00108">
    <property type="entry name" value="PROTEIN_KINASE_ST"/>
    <property type="match status" value="1"/>
</dbReference>
<keyword evidence="2" id="KW-0677">Repeat</keyword>
<sequence>MTSSTEQTTTATHGPGPPETERGPAPVEPRRGQEVGRYVVLERLGAGAMGVVFAAYDPELDRRVAVKLLRPRGRDQASARARLVREAQVLAKLADPNVVTVHDVGDHAGQVFVAMEYVRGVTLDERVAGTEHWKSTLELLLQAGRGLAAAHEAGLVHRDFKPHNVMVSDKGRVRVMDFGLARVDAAPDPSAGAGAGVGVPGDGDGDGDDVAGTTAKGSLSQSGTITRAGALMGTPAYMAPEQFAGCPADAASDQFAFCVTCFELLYGERPYRGETVPEIAAAVTLGEVVPRPAGTRVPAWIHRIIVRGLSRDPAMRWPSMRELIAALERDPSVTRTRWLTVIAVTLAVGVAIFGQYQASDHGKQTDRAVQFCAGLDQHLVGVWDPERRAATRAALLATELVYASATWERVEAGLDAWSTAWVEHRRDACRATHVRKEQSEQVLDLRVKCLDERLRDFRATVELLAHADATVAERAVEFVGALPSVDACADVARLRARVPPPTDPKIASRITRLEDDLARARAAYRAGKYSDGAALAEPILVEARELGYPPFLARALGVVGILRQQLDPSGDAATLLDEGYMLFVANNMTAEASEVASYAAKLIGYGLGRHAEGLTWARHAEALARAAQNDVLLAAAFAAQGEVLNAQGRPHEALEAHQRALELREQVLGPRHRLVAHSWSSLGTAAGADGDHAAAMRHQERALELVREALGAEHPEVADVLNNMGNAAYALGDLDRAIELYTQSLQIRERALGSEHVEVADVLSNLGNARAERGEAEQARALLERALAIREATLDPNHPDVGASLSNLGVVVLDGGEIEAARELFRRAVQVKELALGPDHPGLASALTNLAVTEAQLGNFVDASARLTRALQIREAALGPDHPKLAFTLDGIGEMNMLMGEPAQAVAPLERALALRSAQAGDPKLLAKSRFDLAKALWASGRPRSPQRVRARALAEQAEVGLAKAGEGAASMLAEVRQWLHDHPST</sequence>
<gene>
    <name evidence="10" type="ORF">DB30_00363</name>
</gene>
<dbReference type="Proteomes" id="UP000031599">
    <property type="component" value="Unassembled WGS sequence"/>
</dbReference>
<evidence type="ECO:0000259" key="9">
    <source>
        <dbReference type="PROSITE" id="PS50011"/>
    </source>
</evidence>
<dbReference type="PANTHER" id="PTHR45641:SF19">
    <property type="entry name" value="NEPHROCYSTIN-3"/>
    <property type="match status" value="1"/>
</dbReference>